<evidence type="ECO:0000313" key="2">
    <source>
        <dbReference type="Proteomes" id="UP000649617"/>
    </source>
</evidence>
<sequence length="317" mass="34669">AMLSLTASNFVIASRFLQHVTLSGVIMGVLWGSYFDFATSLFVYATCVLTAQGHVVITAPRVKCFVIANYIAAIPLSLSRYPVDGEGMVVRQLCLAWQFVLVGLYMHSRLHIAAQVALLLAEIVCGPPALALSQAGTAVAVSALSVTLEQSLRQSFALQLRSKGLKSDALGGIQLMDHATEMVLQVDASTSQQNVRQLHLNFLSSDAAGAADGMLSLRKLVRPTDWESVRACVSSYAEAAHQQNVEPLRLPSFQIRSLGHPRRYILPEDARLHISTSTSQRGRQLRRLWLSLQLPKARAAREPPKDEARLPSIAEME</sequence>
<dbReference type="EMBL" id="CAJNIZ010047787">
    <property type="protein sequence ID" value="CAE7775916.1"/>
    <property type="molecule type" value="Genomic_DNA"/>
</dbReference>
<gene>
    <name evidence="1" type="primary">ISA3</name>
    <name evidence="1" type="ORF">SPIL2461_LOCUS22968</name>
</gene>
<protein>
    <submittedName>
        <fullName evidence="1">ISA3 protein</fullName>
    </submittedName>
</protein>
<dbReference type="Proteomes" id="UP000649617">
    <property type="component" value="Unassembled WGS sequence"/>
</dbReference>
<name>A0A812YDB2_SYMPI</name>
<accession>A0A812YDB2</accession>
<comment type="caution">
    <text evidence="1">The sequence shown here is derived from an EMBL/GenBank/DDBJ whole genome shotgun (WGS) entry which is preliminary data.</text>
</comment>
<evidence type="ECO:0000313" key="1">
    <source>
        <dbReference type="EMBL" id="CAE7775916.1"/>
    </source>
</evidence>
<proteinExistence type="predicted"/>
<feature type="non-terminal residue" evidence="1">
    <location>
        <position position="1"/>
    </location>
</feature>
<keyword evidence="2" id="KW-1185">Reference proteome</keyword>
<reference evidence="1" key="1">
    <citation type="submission" date="2021-02" db="EMBL/GenBank/DDBJ databases">
        <authorList>
            <person name="Dougan E. K."/>
            <person name="Rhodes N."/>
            <person name="Thang M."/>
            <person name="Chan C."/>
        </authorList>
    </citation>
    <scope>NUCLEOTIDE SEQUENCE</scope>
</reference>
<organism evidence="1 2">
    <name type="scientific">Symbiodinium pilosum</name>
    <name type="common">Dinoflagellate</name>
    <dbReference type="NCBI Taxonomy" id="2952"/>
    <lineage>
        <taxon>Eukaryota</taxon>
        <taxon>Sar</taxon>
        <taxon>Alveolata</taxon>
        <taxon>Dinophyceae</taxon>
        <taxon>Suessiales</taxon>
        <taxon>Symbiodiniaceae</taxon>
        <taxon>Symbiodinium</taxon>
    </lineage>
</organism>
<dbReference type="AlphaFoldDB" id="A0A812YDB2"/>